<evidence type="ECO:0000259" key="1">
    <source>
        <dbReference type="PROSITE" id="PS51186"/>
    </source>
</evidence>
<dbReference type="InterPro" id="IPR016181">
    <property type="entry name" value="Acyl_CoA_acyltransferase"/>
</dbReference>
<proteinExistence type="predicted"/>
<dbReference type="Gene3D" id="3.40.630.30">
    <property type="match status" value="1"/>
</dbReference>
<accession>A0A1M7YIW5</accession>
<dbReference type="STRING" id="1121416.SAMN02745220_04619"/>
<dbReference type="PANTHER" id="PTHR42791:SF1">
    <property type="entry name" value="N-ACETYLTRANSFERASE DOMAIN-CONTAINING PROTEIN"/>
    <property type="match status" value="1"/>
</dbReference>
<keyword evidence="2" id="KW-0687">Ribonucleoprotein</keyword>
<dbReference type="InterPro" id="IPR052523">
    <property type="entry name" value="Trichothecene_AcTrans"/>
</dbReference>
<sequence>MSHSMKYKFRYKIFAEALYDALQEDSFYNTIEKSIDYRSTKEAMVRYFDYSIVESEQYGDVVVPPDHCYGISVWTKPLRQDLETERSKKKKEFLEKYMGGASLSTYNSIVDFMSEKASSLVPENAWYLSILGVLPQHQGKGLGVGLVDKILDQTDKAGIPTYLETFTPKNISFYERLGYKQLECIYEPTTEADYCIMMREPLK</sequence>
<evidence type="ECO:0000313" key="2">
    <source>
        <dbReference type="EMBL" id="SHO52552.1"/>
    </source>
</evidence>
<dbReference type="GO" id="GO:0005840">
    <property type="term" value="C:ribosome"/>
    <property type="evidence" value="ECO:0007669"/>
    <property type="project" value="UniProtKB-KW"/>
</dbReference>
<evidence type="ECO:0000313" key="3">
    <source>
        <dbReference type="Proteomes" id="UP000184603"/>
    </source>
</evidence>
<gene>
    <name evidence="2" type="ORF">SAMN02745220_04619</name>
</gene>
<dbReference type="SUPFAM" id="SSF55729">
    <property type="entry name" value="Acyl-CoA N-acyltransferases (Nat)"/>
    <property type="match status" value="1"/>
</dbReference>
<dbReference type="PANTHER" id="PTHR42791">
    <property type="entry name" value="GNAT FAMILY ACETYLTRANSFERASE"/>
    <property type="match status" value="1"/>
</dbReference>
<organism evidence="2 3">
    <name type="scientific">Desulfopila aestuarii DSM 18488</name>
    <dbReference type="NCBI Taxonomy" id="1121416"/>
    <lineage>
        <taxon>Bacteria</taxon>
        <taxon>Pseudomonadati</taxon>
        <taxon>Thermodesulfobacteriota</taxon>
        <taxon>Desulfobulbia</taxon>
        <taxon>Desulfobulbales</taxon>
        <taxon>Desulfocapsaceae</taxon>
        <taxon>Desulfopila</taxon>
    </lineage>
</organism>
<dbReference type="InterPro" id="IPR000182">
    <property type="entry name" value="GNAT_dom"/>
</dbReference>
<dbReference type="Pfam" id="PF00583">
    <property type="entry name" value="Acetyltransf_1"/>
    <property type="match status" value="1"/>
</dbReference>
<dbReference type="GO" id="GO:0016747">
    <property type="term" value="F:acyltransferase activity, transferring groups other than amino-acyl groups"/>
    <property type="evidence" value="ECO:0007669"/>
    <property type="project" value="InterPro"/>
</dbReference>
<protein>
    <submittedName>
        <fullName evidence="2">Ribosomal protein S18 acetylase RimI</fullName>
    </submittedName>
</protein>
<name>A0A1M7YIW5_9BACT</name>
<keyword evidence="2" id="KW-0689">Ribosomal protein</keyword>
<dbReference type="CDD" id="cd04301">
    <property type="entry name" value="NAT_SF"/>
    <property type="match status" value="1"/>
</dbReference>
<reference evidence="2 3" key="1">
    <citation type="submission" date="2016-12" db="EMBL/GenBank/DDBJ databases">
        <authorList>
            <person name="Song W.-J."/>
            <person name="Kurnit D.M."/>
        </authorList>
    </citation>
    <scope>NUCLEOTIDE SEQUENCE [LARGE SCALE GENOMIC DNA]</scope>
    <source>
        <strain evidence="2 3">DSM 18488</strain>
    </source>
</reference>
<dbReference type="PROSITE" id="PS51186">
    <property type="entry name" value="GNAT"/>
    <property type="match status" value="1"/>
</dbReference>
<dbReference type="EMBL" id="FRFE01000037">
    <property type="protein sequence ID" value="SHO52552.1"/>
    <property type="molecule type" value="Genomic_DNA"/>
</dbReference>
<keyword evidence="3" id="KW-1185">Reference proteome</keyword>
<dbReference type="AlphaFoldDB" id="A0A1M7YIW5"/>
<dbReference type="Proteomes" id="UP000184603">
    <property type="component" value="Unassembled WGS sequence"/>
</dbReference>
<feature type="domain" description="N-acetyltransferase" evidence="1">
    <location>
        <begin position="43"/>
        <end position="203"/>
    </location>
</feature>